<reference evidence="2 3" key="1">
    <citation type="journal article" date="2019" name="Emerg. Microbes Infect.">
        <title>Comprehensive subspecies identification of 175 nontuberculous mycobacteria species based on 7547 genomic profiles.</title>
        <authorList>
            <person name="Matsumoto Y."/>
            <person name="Kinjo T."/>
            <person name="Motooka D."/>
            <person name="Nabeya D."/>
            <person name="Jung N."/>
            <person name="Uechi K."/>
            <person name="Horii T."/>
            <person name="Iida T."/>
            <person name="Fujita J."/>
            <person name="Nakamura S."/>
        </authorList>
    </citation>
    <scope>NUCLEOTIDE SEQUENCE [LARGE SCALE GENOMIC DNA]</scope>
    <source>
        <strain evidence="2 3">JCM 18565</strain>
    </source>
</reference>
<protein>
    <recommendedName>
        <fullName evidence="4">Helix-turn-helix domain-containing protein</fullName>
    </recommendedName>
</protein>
<dbReference type="Proteomes" id="UP000465240">
    <property type="component" value="Unassembled WGS sequence"/>
</dbReference>
<name>A0ABQ1CF92_9MYCO</name>
<evidence type="ECO:0000313" key="2">
    <source>
        <dbReference type="EMBL" id="GFG83138.1"/>
    </source>
</evidence>
<evidence type="ECO:0008006" key="4">
    <source>
        <dbReference type="Google" id="ProtNLM"/>
    </source>
</evidence>
<dbReference type="EMBL" id="BLKX01000003">
    <property type="protein sequence ID" value="GFG83138.1"/>
    <property type="molecule type" value="Genomic_DNA"/>
</dbReference>
<comment type="caution">
    <text evidence="2">The sequence shown here is derived from an EMBL/GenBank/DDBJ whole genome shotgun (WGS) entry which is preliminary data.</text>
</comment>
<feature type="region of interest" description="Disordered" evidence="1">
    <location>
        <begin position="1"/>
        <end position="20"/>
    </location>
</feature>
<sequence length="96" mass="10240">MVGKRSGGERRRYTRGRAERTAVTADKSGARWTIADARVALDFSLTVTEAAIQVGRTASAVENLRSKWRRGQLAAGLVDQFLPPPAGAAGGKAERS</sequence>
<proteinExistence type="predicted"/>
<evidence type="ECO:0000256" key="1">
    <source>
        <dbReference type="SAM" id="MobiDB-lite"/>
    </source>
</evidence>
<accession>A0ABQ1CF92</accession>
<evidence type="ECO:0000313" key="3">
    <source>
        <dbReference type="Proteomes" id="UP000465240"/>
    </source>
</evidence>
<gene>
    <name evidence="2" type="ORF">MPRG_64140</name>
</gene>
<organism evidence="2 3">
    <name type="scientific">Mycobacterium paragordonae</name>
    <dbReference type="NCBI Taxonomy" id="1389713"/>
    <lineage>
        <taxon>Bacteria</taxon>
        <taxon>Bacillati</taxon>
        <taxon>Actinomycetota</taxon>
        <taxon>Actinomycetes</taxon>
        <taxon>Mycobacteriales</taxon>
        <taxon>Mycobacteriaceae</taxon>
        <taxon>Mycobacterium</taxon>
    </lineage>
</organism>
<keyword evidence="3" id="KW-1185">Reference proteome</keyword>